<dbReference type="GO" id="GO:0006457">
    <property type="term" value="P:protein folding"/>
    <property type="evidence" value="ECO:0007669"/>
    <property type="project" value="UniProtKB-ARBA"/>
</dbReference>
<evidence type="ECO:0000313" key="2">
    <source>
        <dbReference type="EMBL" id="CCO19062.1"/>
    </source>
</evidence>
<dbReference type="AlphaFoldDB" id="K8ELF5"/>
<dbReference type="RefSeq" id="XP_007509947.1">
    <property type="nucleotide sequence ID" value="XM_007509885.1"/>
</dbReference>
<dbReference type="Proteomes" id="UP000198341">
    <property type="component" value="Chromosome 12"/>
</dbReference>
<dbReference type="Gene3D" id="1.10.287.370">
    <property type="match status" value="1"/>
</dbReference>
<evidence type="ECO:0000256" key="1">
    <source>
        <dbReference type="SAM" id="MobiDB-lite"/>
    </source>
</evidence>
<dbReference type="InterPro" id="IPR009053">
    <property type="entry name" value="Prefoldin"/>
</dbReference>
<dbReference type="SUPFAM" id="SSF46579">
    <property type="entry name" value="Prefoldin"/>
    <property type="match status" value="1"/>
</dbReference>
<proteinExistence type="predicted"/>
<name>K8ELF5_9CHLO</name>
<keyword evidence="3" id="KW-1185">Reference proteome</keyword>
<dbReference type="InterPro" id="IPR004127">
    <property type="entry name" value="Prefoldin_subunit_alpha"/>
</dbReference>
<reference evidence="2 3" key="1">
    <citation type="submission" date="2011-10" db="EMBL/GenBank/DDBJ databases">
        <authorList>
            <person name="Genoscope - CEA"/>
        </authorList>
    </citation>
    <scope>NUCLEOTIDE SEQUENCE [LARGE SCALE GENOMIC DNA]</scope>
    <source>
        <strain evidence="2 3">RCC 1105</strain>
    </source>
</reference>
<feature type="compositionally biased region" description="Acidic residues" evidence="1">
    <location>
        <begin position="70"/>
        <end position="79"/>
    </location>
</feature>
<dbReference type="OrthoDB" id="433124at2759"/>
<dbReference type="EMBL" id="FO082267">
    <property type="protein sequence ID" value="CCO19062.1"/>
    <property type="molecule type" value="Genomic_DNA"/>
</dbReference>
<evidence type="ECO:0000313" key="3">
    <source>
        <dbReference type="Proteomes" id="UP000198341"/>
    </source>
</evidence>
<dbReference type="STRING" id="41875.K8ELF5"/>
<organism evidence="2 3">
    <name type="scientific">Bathycoccus prasinos</name>
    <dbReference type="NCBI Taxonomy" id="41875"/>
    <lineage>
        <taxon>Eukaryota</taxon>
        <taxon>Viridiplantae</taxon>
        <taxon>Chlorophyta</taxon>
        <taxon>Mamiellophyceae</taxon>
        <taxon>Mamiellales</taxon>
        <taxon>Bathycoccaceae</taxon>
        <taxon>Bathycoccus</taxon>
    </lineage>
</organism>
<gene>
    <name evidence="2" type="ordered locus">Bathy12g03570</name>
</gene>
<dbReference type="GeneID" id="19012581"/>
<dbReference type="KEGG" id="bpg:Bathy12g03570"/>
<accession>K8ELF5</accession>
<sequence length="169" mass="19872">MDPEQEYRQRQQVLNSYRAFLSQKLEPELRKAHEERVQVEEKIADYRSLLTQIESLEKTTTPPRRRENEEGREEEDEDDKKEPTTTTVRIDLGSEILCDLAVDNTNKLFVDIGLGFFCQLSHREARTLSKKRIEILTDVEREKREKEERIVEHVEIVANGIKSLMASSR</sequence>
<dbReference type="GO" id="GO:0009409">
    <property type="term" value="P:response to cold"/>
    <property type="evidence" value="ECO:0007669"/>
    <property type="project" value="UniProtKB-ARBA"/>
</dbReference>
<protein>
    <submittedName>
        <fullName evidence="2">Uncharacterized protein</fullName>
    </submittedName>
</protein>
<dbReference type="Pfam" id="PF02996">
    <property type="entry name" value="Prefoldin"/>
    <property type="match status" value="1"/>
</dbReference>
<feature type="region of interest" description="Disordered" evidence="1">
    <location>
        <begin position="52"/>
        <end position="87"/>
    </location>
</feature>
<dbReference type="CDD" id="cd23158">
    <property type="entry name" value="Prefoldin_UXT"/>
    <property type="match status" value="1"/>
</dbReference>